<keyword evidence="5" id="KW-0175">Coiled coil</keyword>
<dbReference type="GO" id="GO:0007129">
    <property type="term" value="P:homologous chromosome pairing at meiosis"/>
    <property type="evidence" value="ECO:0007669"/>
    <property type="project" value="TreeGrafter"/>
</dbReference>
<keyword evidence="3" id="KW-0469">Meiosis</keyword>
<dbReference type="GO" id="GO:0007131">
    <property type="term" value="P:reciprocal meiotic recombination"/>
    <property type="evidence" value="ECO:0007669"/>
    <property type="project" value="InterPro"/>
</dbReference>
<reference evidence="8" key="1">
    <citation type="submission" date="2022-11" db="UniProtKB">
        <authorList>
            <consortium name="WormBaseParasite"/>
        </authorList>
    </citation>
    <scope>IDENTIFICATION</scope>
</reference>
<dbReference type="SUPFAM" id="SSF57850">
    <property type="entry name" value="RING/U-box"/>
    <property type="match status" value="1"/>
</dbReference>
<evidence type="ECO:0000259" key="6">
    <source>
        <dbReference type="PROSITE" id="PS50089"/>
    </source>
</evidence>
<proteinExistence type="predicted"/>
<accession>A0A914Y167</accession>
<dbReference type="PROSITE" id="PS50089">
    <property type="entry name" value="ZF_RING_2"/>
    <property type="match status" value="1"/>
</dbReference>
<dbReference type="AlphaFoldDB" id="A0A914Y167"/>
<keyword evidence="2" id="KW-0862">Zinc</keyword>
<feature type="domain" description="RING-type" evidence="6">
    <location>
        <begin position="6"/>
        <end position="47"/>
    </location>
</feature>
<dbReference type="InterPro" id="IPR001841">
    <property type="entry name" value="Znf_RING"/>
</dbReference>
<dbReference type="Pfam" id="PF14634">
    <property type="entry name" value="zf-RING_5"/>
    <property type="match status" value="1"/>
</dbReference>
<evidence type="ECO:0000256" key="1">
    <source>
        <dbReference type="ARBA" id="ARBA00022771"/>
    </source>
</evidence>
<dbReference type="PANTHER" id="PTHR22663">
    <property type="entry name" value="RING FINGER PROTEIN NARYA-RELATED"/>
    <property type="match status" value="1"/>
</dbReference>
<keyword evidence="1 4" id="KW-0863">Zinc-finger</keyword>
<sequence length="138" mass="16280">MSWVHCNKCFAEPNENGVKGTFFLTSCSHISCQKCYESSRNVCHTCKKQNIKVLRIDSSLNKQYRQYFVDISRVIASKMEEMGKIRKFQDIQIQNLVKGTLKFQDVVKKSQEMLKKYEIEHKKLKKENQELLVALKKR</sequence>
<evidence type="ECO:0000256" key="3">
    <source>
        <dbReference type="ARBA" id="ARBA00023254"/>
    </source>
</evidence>
<evidence type="ECO:0000256" key="2">
    <source>
        <dbReference type="ARBA" id="ARBA00022833"/>
    </source>
</evidence>
<dbReference type="Proteomes" id="UP000887577">
    <property type="component" value="Unplaced"/>
</dbReference>
<dbReference type="WBParaSite" id="PSU_v2.g13198.t1">
    <property type="protein sequence ID" value="PSU_v2.g13198.t1"/>
    <property type="gene ID" value="PSU_v2.g13198"/>
</dbReference>
<name>A0A914Y167_9BILA</name>
<evidence type="ECO:0000256" key="5">
    <source>
        <dbReference type="SAM" id="Coils"/>
    </source>
</evidence>
<dbReference type="InterPro" id="IPR042123">
    <property type="entry name" value="Zip3/RNF212-like"/>
</dbReference>
<evidence type="ECO:0000256" key="4">
    <source>
        <dbReference type="PROSITE-ProRule" id="PRU00175"/>
    </source>
</evidence>
<dbReference type="GO" id="GO:0019789">
    <property type="term" value="F:SUMO transferase activity"/>
    <property type="evidence" value="ECO:0007669"/>
    <property type="project" value="InterPro"/>
</dbReference>
<keyword evidence="7" id="KW-1185">Reference proteome</keyword>
<evidence type="ECO:0000313" key="8">
    <source>
        <dbReference type="WBParaSite" id="PSU_v2.g13198.t1"/>
    </source>
</evidence>
<dbReference type="PANTHER" id="PTHR22663:SF17">
    <property type="entry name" value="RING FINGER PROTEIN NARYA-RELATED"/>
    <property type="match status" value="1"/>
</dbReference>
<feature type="coiled-coil region" evidence="5">
    <location>
        <begin position="107"/>
        <end position="134"/>
    </location>
</feature>
<dbReference type="GO" id="GO:0000795">
    <property type="term" value="C:synaptonemal complex"/>
    <property type="evidence" value="ECO:0007669"/>
    <property type="project" value="InterPro"/>
</dbReference>
<dbReference type="GO" id="GO:0008270">
    <property type="term" value="F:zinc ion binding"/>
    <property type="evidence" value="ECO:0007669"/>
    <property type="project" value="UniProtKB-KW"/>
</dbReference>
<evidence type="ECO:0000313" key="7">
    <source>
        <dbReference type="Proteomes" id="UP000887577"/>
    </source>
</evidence>
<organism evidence="7 8">
    <name type="scientific">Panagrolaimus superbus</name>
    <dbReference type="NCBI Taxonomy" id="310955"/>
    <lineage>
        <taxon>Eukaryota</taxon>
        <taxon>Metazoa</taxon>
        <taxon>Ecdysozoa</taxon>
        <taxon>Nematoda</taxon>
        <taxon>Chromadorea</taxon>
        <taxon>Rhabditida</taxon>
        <taxon>Tylenchina</taxon>
        <taxon>Panagrolaimomorpha</taxon>
        <taxon>Panagrolaimoidea</taxon>
        <taxon>Panagrolaimidae</taxon>
        <taxon>Panagrolaimus</taxon>
    </lineage>
</organism>
<dbReference type="GO" id="GO:0016925">
    <property type="term" value="P:protein sumoylation"/>
    <property type="evidence" value="ECO:0007669"/>
    <property type="project" value="TreeGrafter"/>
</dbReference>
<keyword evidence="1 4" id="KW-0479">Metal-binding</keyword>
<protein>
    <submittedName>
        <fullName evidence="8">RING-type domain-containing protein</fullName>
    </submittedName>
</protein>